<evidence type="ECO:0000313" key="3">
    <source>
        <dbReference type="Proteomes" id="UP000279673"/>
    </source>
</evidence>
<sequence>MTRAFLLHLPPPPFAPALLGKGLSALLQGIARRHPSILVRLGAYGGADFLLDVTDVPVLLLMSPAAGRMRVFRRSAVPAHGAGIRGSLAAFLSMLHGVEDGDALFFSGALTISGDTAAVLALRNALDDAEIDLTEELAAHGGAWVHGLSDWLARQSGLVLSRRGT</sequence>
<dbReference type="AlphaFoldDB" id="A0A421BJJ2"/>
<proteinExistence type="predicted"/>
<dbReference type="InterPro" id="IPR036527">
    <property type="entry name" value="SCP2_sterol-bd_dom_sf"/>
</dbReference>
<dbReference type="Proteomes" id="UP000279673">
    <property type="component" value="Unassembled WGS sequence"/>
</dbReference>
<evidence type="ECO:0000313" key="2">
    <source>
        <dbReference type="EMBL" id="RLL61978.1"/>
    </source>
</evidence>
<protein>
    <recommendedName>
        <fullName evidence="1">SCP2 domain-containing protein</fullName>
    </recommendedName>
</protein>
<dbReference type="SUPFAM" id="SSF55718">
    <property type="entry name" value="SCP-like"/>
    <property type="match status" value="1"/>
</dbReference>
<feature type="domain" description="SCP2" evidence="1">
    <location>
        <begin position="43"/>
        <end position="127"/>
    </location>
</feature>
<name>A0A421BJJ2_9RHOB</name>
<dbReference type="EMBL" id="RCHI01000025">
    <property type="protein sequence ID" value="RLL61978.1"/>
    <property type="molecule type" value="Genomic_DNA"/>
</dbReference>
<evidence type="ECO:0000259" key="1">
    <source>
        <dbReference type="Pfam" id="PF02036"/>
    </source>
</evidence>
<organism evidence="2 3">
    <name type="scientific">Paenirhodobacter hankyongi</name>
    <dbReference type="NCBI Taxonomy" id="2294033"/>
    <lineage>
        <taxon>Bacteria</taxon>
        <taxon>Pseudomonadati</taxon>
        <taxon>Pseudomonadota</taxon>
        <taxon>Alphaproteobacteria</taxon>
        <taxon>Rhodobacterales</taxon>
        <taxon>Rhodobacter group</taxon>
        <taxon>Paenirhodobacter</taxon>
    </lineage>
</organism>
<reference evidence="2 3" key="1">
    <citation type="submission" date="2018-10" db="EMBL/GenBank/DDBJ databases">
        <title>Rhodobacter sp . BO-81.</title>
        <authorList>
            <person name="Im W.T."/>
        </authorList>
    </citation>
    <scope>NUCLEOTIDE SEQUENCE [LARGE SCALE GENOMIC DNA]</scope>
    <source>
        <strain evidence="2 3">BO-81</strain>
    </source>
</reference>
<dbReference type="Pfam" id="PF02036">
    <property type="entry name" value="SCP2"/>
    <property type="match status" value="1"/>
</dbReference>
<keyword evidence="3" id="KW-1185">Reference proteome</keyword>
<dbReference type="InterPro" id="IPR003033">
    <property type="entry name" value="SCP2_sterol-bd_dom"/>
</dbReference>
<comment type="caution">
    <text evidence="2">The sequence shown here is derived from an EMBL/GenBank/DDBJ whole genome shotgun (WGS) entry which is preliminary data.</text>
</comment>
<accession>A0A421BJJ2</accession>
<gene>
    <name evidence="2" type="ORF">DYS74_17450</name>
</gene>